<organism evidence="7">
    <name type="scientific">Notodromas monacha</name>
    <dbReference type="NCBI Taxonomy" id="399045"/>
    <lineage>
        <taxon>Eukaryota</taxon>
        <taxon>Metazoa</taxon>
        <taxon>Ecdysozoa</taxon>
        <taxon>Arthropoda</taxon>
        <taxon>Crustacea</taxon>
        <taxon>Oligostraca</taxon>
        <taxon>Ostracoda</taxon>
        <taxon>Podocopa</taxon>
        <taxon>Podocopida</taxon>
        <taxon>Cypridocopina</taxon>
        <taxon>Cypridoidea</taxon>
        <taxon>Cyprididae</taxon>
        <taxon>Notodromas</taxon>
    </lineage>
</organism>
<feature type="transmembrane region" description="Helical" evidence="6">
    <location>
        <begin position="36"/>
        <end position="60"/>
    </location>
</feature>
<feature type="transmembrane region" description="Helical" evidence="6">
    <location>
        <begin position="555"/>
        <end position="577"/>
    </location>
</feature>
<feature type="transmembrane region" description="Helical" evidence="6">
    <location>
        <begin position="649"/>
        <end position="672"/>
    </location>
</feature>
<keyword evidence="4 6" id="KW-0472">Membrane</keyword>
<evidence type="ECO:0000313" key="7">
    <source>
        <dbReference type="EMBL" id="CAD7280582.1"/>
    </source>
</evidence>
<feature type="transmembrane region" description="Helical" evidence="6">
    <location>
        <begin position="481"/>
        <end position="503"/>
    </location>
</feature>
<accession>A0A7R9BS86</accession>
<keyword evidence="3 6" id="KW-1133">Transmembrane helix</keyword>
<feature type="transmembrane region" description="Helical" evidence="6">
    <location>
        <begin position="324"/>
        <end position="348"/>
    </location>
</feature>
<evidence type="ECO:0000256" key="5">
    <source>
        <dbReference type="SAM" id="MobiDB-lite"/>
    </source>
</evidence>
<gene>
    <name evidence="7" type="ORF">NMOB1V02_LOCUS8240</name>
</gene>
<feature type="transmembrane region" description="Helical" evidence="6">
    <location>
        <begin position="406"/>
        <end position="430"/>
    </location>
</feature>
<dbReference type="PANTHER" id="PTHR23503:SF127">
    <property type="entry name" value="FI08437P-RELATED"/>
    <property type="match status" value="1"/>
</dbReference>
<evidence type="ECO:0000256" key="6">
    <source>
        <dbReference type="SAM" id="Phobius"/>
    </source>
</evidence>
<feature type="transmembrane region" description="Helical" evidence="6">
    <location>
        <begin position="298"/>
        <end position="318"/>
    </location>
</feature>
<feature type="transmembrane region" description="Helical" evidence="6">
    <location>
        <begin position="360"/>
        <end position="379"/>
    </location>
</feature>
<feature type="transmembrane region" description="Helical" evidence="6">
    <location>
        <begin position="437"/>
        <end position="456"/>
    </location>
</feature>
<dbReference type="EMBL" id="CAJPEX010002258">
    <property type="protein sequence ID" value="CAG0920734.1"/>
    <property type="molecule type" value="Genomic_DNA"/>
</dbReference>
<feature type="transmembrane region" description="Helical" evidence="6">
    <location>
        <begin position="81"/>
        <end position="104"/>
    </location>
</feature>
<evidence type="ECO:0008006" key="9">
    <source>
        <dbReference type="Google" id="ProtNLM"/>
    </source>
</evidence>
<evidence type="ECO:0000256" key="4">
    <source>
        <dbReference type="ARBA" id="ARBA00023136"/>
    </source>
</evidence>
<dbReference type="OrthoDB" id="4540492at2759"/>
<keyword evidence="8" id="KW-1185">Reference proteome</keyword>
<proteinExistence type="predicted"/>
<dbReference type="GO" id="GO:0015149">
    <property type="term" value="F:hexose transmembrane transporter activity"/>
    <property type="evidence" value="ECO:0007669"/>
    <property type="project" value="TreeGrafter"/>
</dbReference>
<feature type="transmembrane region" description="Helical" evidence="6">
    <location>
        <begin position="231"/>
        <end position="257"/>
    </location>
</feature>
<dbReference type="AlphaFoldDB" id="A0A7R9BS86"/>
<feature type="region of interest" description="Disordered" evidence="5">
    <location>
        <begin position="1"/>
        <end position="31"/>
    </location>
</feature>
<dbReference type="Pfam" id="PF00083">
    <property type="entry name" value="Sugar_tr"/>
    <property type="match status" value="3"/>
</dbReference>
<comment type="subcellular location">
    <subcellularLocation>
        <location evidence="1">Membrane</location>
        <topology evidence="1">Multi-pass membrane protein</topology>
    </subcellularLocation>
</comment>
<protein>
    <recommendedName>
        <fullName evidence="9">Major facilitator superfamily (MFS) profile domain-containing protein</fullName>
    </recommendedName>
</protein>
<feature type="transmembrane region" description="Helical" evidence="6">
    <location>
        <begin position="149"/>
        <end position="172"/>
    </location>
</feature>
<dbReference type="InterPro" id="IPR036259">
    <property type="entry name" value="MFS_trans_sf"/>
</dbReference>
<name>A0A7R9BS86_9CRUS</name>
<dbReference type="GO" id="GO:0016020">
    <property type="term" value="C:membrane"/>
    <property type="evidence" value="ECO:0007669"/>
    <property type="project" value="UniProtKB-SubCell"/>
</dbReference>
<dbReference type="Proteomes" id="UP000678499">
    <property type="component" value="Unassembled WGS sequence"/>
</dbReference>
<evidence type="ECO:0000313" key="8">
    <source>
        <dbReference type="Proteomes" id="UP000678499"/>
    </source>
</evidence>
<keyword evidence="2 6" id="KW-0812">Transmembrane</keyword>
<dbReference type="EMBL" id="OA884295">
    <property type="protein sequence ID" value="CAD7280582.1"/>
    <property type="molecule type" value="Genomic_DNA"/>
</dbReference>
<dbReference type="PANTHER" id="PTHR23503">
    <property type="entry name" value="SOLUTE CARRIER FAMILY 2"/>
    <property type="match status" value="1"/>
</dbReference>
<dbReference type="PRINTS" id="PR00171">
    <property type="entry name" value="SUGRTRNSPORT"/>
</dbReference>
<feature type="transmembrane region" description="Helical" evidence="6">
    <location>
        <begin position="684"/>
        <end position="706"/>
    </location>
</feature>
<evidence type="ECO:0000256" key="3">
    <source>
        <dbReference type="ARBA" id="ARBA00022989"/>
    </source>
</evidence>
<feature type="transmembrane region" description="Helical" evidence="6">
    <location>
        <begin position="269"/>
        <end position="286"/>
    </location>
</feature>
<sequence length="741" mass="80075">MDDAEDGHEDPVPMEMNNLRKDEEEEPENVKPRNSYMINALVILAVFLGFATPVGFHMAVLNAPETEIKRDLNLELGENEVIWGIIVAIYAAGAALGSGCLSFLGSNWDRLHMCHHHCSCDRSRHFEMANSPGNAVESGSKLGNSTQEYWAALLNSMMLMKTSAFCMMLLLYKKGKVVQKNIEPEETNTQVVPLSEVENERNTAEEASRSNESTTKRSCLRKNLINLNCPILHVLILNIGQQLSGINAVIFYSTFIFTRAGLRPSWTQFASLAVGVTNMVALLIFMPIQARLPRRLTLLTSLIGCIVFLSVLALSFILPEFALFSLVSVILYIVSFQAGLGPLPHFIGIEIAKHPESKKLLAFGSLANWTAAFVVGLGFPVMESRIGATATCFVIRSDLGLGTNDVMWGCIVAVFLAGGALGSGSLGIFVSKISRKVVFSMEITLSLASGGCFLFAKPSEIPAILILGRLLAGIAAGNNLMWPYLLVLPLVLKIPCFIGLLFCPDGSSRQSSFPTTTSKAALCKNQSDTTLDEETRSYSIEDDTPGVDSFLKHPVVLVVLLNVGQQMSGINVVFFYSTKLFSRAGLSPFWGQVASLGMGVANAVALYCFMPLVANSRRRLTLLVSIAACALCLAALATCLAFPELGNLSIAATFLYIVSFTVGIGPVPLFFGNEVSKPSERPRLLALGTLANWFTAFFIGLVFPVMETRIGATVGVGIDLHGTTSAHSSPTGINGRVFPQD</sequence>
<feature type="transmembrane region" description="Helical" evidence="6">
    <location>
        <begin position="622"/>
        <end position="643"/>
    </location>
</feature>
<dbReference type="SUPFAM" id="SSF103473">
    <property type="entry name" value="MFS general substrate transporter"/>
    <property type="match status" value="2"/>
</dbReference>
<reference evidence="7" key="1">
    <citation type="submission" date="2020-11" db="EMBL/GenBank/DDBJ databases">
        <authorList>
            <person name="Tran Van P."/>
        </authorList>
    </citation>
    <scope>NUCLEOTIDE SEQUENCE</scope>
</reference>
<dbReference type="Gene3D" id="1.20.1250.20">
    <property type="entry name" value="MFS general substrate transporter like domains"/>
    <property type="match status" value="3"/>
</dbReference>
<dbReference type="InterPro" id="IPR045263">
    <property type="entry name" value="GLUT"/>
</dbReference>
<dbReference type="InterPro" id="IPR003663">
    <property type="entry name" value="Sugar/inositol_transpt"/>
</dbReference>
<evidence type="ECO:0000256" key="1">
    <source>
        <dbReference type="ARBA" id="ARBA00004141"/>
    </source>
</evidence>
<evidence type="ECO:0000256" key="2">
    <source>
        <dbReference type="ARBA" id="ARBA00022692"/>
    </source>
</evidence>
<dbReference type="InterPro" id="IPR005828">
    <property type="entry name" value="MFS_sugar_transport-like"/>
</dbReference>
<feature type="transmembrane region" description="Helical" evidence="6">
    <location>
        <begin position="589"/>
        <end position="610"/>
    </location>
</feature>